<dbReference type="OrthoDB" id="2925795at2"/>
<dbReference type="Proteomes" id="UP000324269">
    <property type="component" value="Unassembled WGS sequence"/>
</dbReference>
<dbReference type="EMBL" id="VTEZ01000004">
    <property type="protein sequence ID" value="TYS84595.1"/>
    <property type="molecule type" value="Genomic_DNA"/>
</dbReference>
<evidence type="ECO:0000313" key="2">
    <source>
        <dbReference type="Proteomes" id="UP000324269"/>
    </source>
</evidence>
<proteinExistence type="predicted"/>
<accession>A0A5D4TSK1</accession>
<reference evidence="1 2" key="1">
    <citation type="submission" date="2019-08" db="EMBL/GenBank/DDBJ databases">
        <title>Bacillus genomes from the desert of Cuatro Cienegas, Coahuila.</title>
        <authorList>
            <person name="Olmedo-Alvarez G."/>
        </authorList>
    </citation>
    <scope>NUCLEOTIDE SEQUENCE [LARGE SCALE GENOMIC DNA]</scope>
    <source>
        <strain evidence="1 2">CH87b_3T</strain>
    </source>
</reference>
<name>A0A5D4TSK1_9BACI</name>
<dbReference type="AlphaFoldDB" id="A0A5D4TSK1"/>
<gene>
    <name evidence="1" type="ORF">FZC85_14590</name>
</gene>
<evidence type="ECO:0000313" key="1">
    <source>
        <dbReference type="EMBL" id="TYS84595.1"/>
    </source>
</evidence>
<comment type="caution">
    <text evidence="1">The sequence shown here is derived from an EMBL/GenBank/DDBJ whole genome shotgun (WGS) entry which is preliminary data.</text>
</comment>
<organism evidence="1 2">
    <name type="scientific">Rossellomorea aquimaris</name>
    <dbReference type="NCBI Taxonomy" id="189382"/>
    <lineage>
        <taxon>Bacteria</taxon>
        <taxon>Bacillati</taxon>
        <taxon>Bacillota</taxon>
        <taxon>Bacilli</taxon>
        <taxon>Bacillales</taxon>
        <taxon>Bacillaceae</taxon>
        <taxon>Rossellomorea</taxon>
    </lineage>
</organism>
<sequence length="59" mass="6714">MKEQFFIDIEVSDSLSKTLQHLIDTKRAETGSQNVYIQNVIPSGDKRSTGILEVVQEIY</sequence>
<dbReference type="RefSeq" id="WP_148969027.1">
    <property type="nucleotide sequence ID" value="NZ_JBNIKW010000003.1"/>
</dbReference>
<protein>
    <submittedName>
        <fullName evidence="1">Uncharacterized protein</fullName>
    </submittedName>
</protein>